<organism evidence="2 3">
    <name type="scientific">Trichoderma cornu-damae</name>
    <dbReference type="NCBI Taxonomy" id="654480"/>
    <lineage>
        <taxon>Eukaryota</taxon>
        <taxon>Fungi</taxon>
        <taxon>Dikarya</taxon>
        <taxon>Ascomycota</taxon>
        <taxon>Pezizomycotina</taxon>
        <taxon>Sordariomycetes</taxon>
        <taxon>Hypocreomycetidae</taxon>
        <taxon>Hypocreales</taxon>
        <taxon>Hypocreaceae</taxon>
        <taxon>Trichoderma</taxon>
    </lineage>
</organism>
<feature type="region of interest" description="Disordered" evidence="1">
    <location>
        <begin position="67"/>
        <end position="104"/>
    </location>
</feature>
<accession>A0A9P8QE00</accession>
<keyword evidence="3" id="KW-1185">Reference proteome</keyword>
<comment type="caution">
    <text evidence="2">The sequence shown here is derived from an EMBL/GenBank/DDBJ whole genome shotgun (WGS) entry which is preliminary data.</text>
</comment>
<evidence type="ECO:0000256" key="1">
    <source>
        <dbReference type="SAM" id="MobiDB-lite"/>
    </source>
</evidence>
<feature type="compositionally biased region" description="Polar residues" evidence="1">
    <location>
        <begin position="92"/>
        <end position="101"/>
    </location>
</feature>
<proteinExistence type="predicted"/>
<evidence type="ECO:0008006" key="4">
    <source>
        <dbReference type="Google" id="ProtNLM"/>
    </source>
</evidence>
<dbReference type="AlphaFoldDB" id="A0A9P8QE00"/>
<dbReference type="OrthoDB" id="4899871at2759"/>
<name>A0A9P8QE00_9HYPO</name>
<evidence type="ECO:0000313" key="3">
    <source>
        <dbReference type="Proteomes" id="UP000827724"/>
    </source>
</evidence>
<evidence type="ECO:0000313" key="2">
    <source>
        <dbReference type="EMBL" id="KAH6603566.1"/>
    </source>
</evidence>
<gene>
    <name evidence="2" type="ORF">Trco_008341</name>
</gene>
<protein>
    <recommendedName>
        <fullName evidence="4">C2H2-type domain-containing protein</fullName>
    </recommendedName>
</protein>
<dbReference type="Proteomes" id="UP000827724">
    <property type="component" value="Unassembled WGS sequence"/>
</dbReference>
<dbReference type="EMBL" id="JAIWOZ010000007">
    <property type="protein sequence ID" value="KAH6603566.1"/>
    <property type="molecule type" value="Genomic_DNA"/>
</dbReference>
<reference evidence="2" key="1">
    <citation type="submission" date="2021-08" db="EMBL/GenBank/DDBJ databases">
        <title>Chromosome-Level Trichoderma cornu-damae using Hi-C Data.</title>
        <authorList>
            <person name="Kim C.S."/>
        </authorList>
    </citation>
    <scope>NUCLEOTIDE SEQUENCE</scope>
    <source>
        <strain evidence="2">KA19-0412C</strain>
    </source>
</reference>
<sequence>MDMPDNISWFQADGNYALPMDYEQMDNWTSESDNLLLLGPSTLLLDPSTLPVIDPLLEQSFFPKLESEPQSGWGDDLQSIDFPTDLDGDSSPDATSPSTQMDGGYAEPCLRAAAIDEWIGIHPTPIDLQNEVTNGRTASSPAGSINDPSSEVDDHGNYNNGFRWCCKRWHAKKGGSFTKHRQRHNPHLPCEASPLLCPARFSEKKDRHNHYRAAHKKWAEANNIPDTSCVCDFCGTTFCRGDFKTRHLKKCRKRLEQKLKDRA</sequence>